<dbReference type="PANTHER" id="PTHR32309:SF13">
    <property type="entry name" value="FERRIC ENTEROBACTIN TRANSPORT PROTEIN FEPE"/>
    <property type="match status" value="1"/>
</dbReference>
<keyword evidence="5" id="KW-0418">Kinase</keyword>
<keyword evidence="4" id="KW-0547">Nucleotide-binding</keyword>
<dbReference type="CDD" id="cd05387">
    <property type="entry name" value="BY-kinase"/>
    <property type="match status" value="1"/>
</dbReference>
<evidence type="ECO:0000256" key="4">
    <source>
        <dbReference type="ARBA" id="ARBA00022741"/>
    </source>
</evidence>
<dbReference type="Gene3D" id="3.40.50.300">
    <property type="entry name" value="P-loop containing nucleotide triphosphate hydrolases"/>
    <property type="match status" value="1"/>
</dbReference>
<keyword evidence="10" id="KW-0472">Membrane</keyword>
<gene>
    <name evidence="12" type="ORF">VB774_02990</name>
</gene>
<evidence type="ECO:0000256" key="1">
    <source>
        <dbReference type="ARBA" id="ARBA00007316"/>
    </source>
</evidence>
<comment type="catalytic activity">
    <reaction evidence="8">
        <text>L-tyrosyl-[protein] + ATP = O-phospho-L-tyrosyl-[protein] + ADP + H(+)</text>
        <dbReference type="Rhea" id="RHEA:10596"/>
        <dbReference type="Rhea" id="RHEA-COMP:10136"/>
        <dbReference type="Rhea" id="RHEA-COMP:20101"/>
        <dbReference type="ChEBI" id="CHEBI:15378"/>
        <dbReference type="ChEBI" id="CHEBI:30616"/>
        <dbReference type="ChEBI" id="CHEBI:46858"/>
        <dbReference type="ChEBI" id="CHEBI:61978"/>
        <dbReference type="ChEBI" id="CHEBI:456216"/>
        <dbReference type="EC" id="2.7.10.2"/>
    </reaction>
</comment>
<evidence type="ECO:0000256" key="3">
    <source>
        <dbReference type="ARBA" id="ARBA00022679"/>
    </source>
</evidence>
<evidence type="ECO:0000256" key="7">
    <source>
        <dbReference type="ARBA" id="ARBA00023137"/>
    </source>
</evidence>
<dbReference type="InterPro" id="IPR050445">
    <property type="entry name" value="Bact_polysacc_biosynth/exp"/>
</dbReference>
<evidence type="ECO:0000256" key="2">
    <source>
        <dbReference type="ARBA" id="ARBA00011903"/>
    </source>
</evidence>
<dbReference type="SUPFAM" id="SSF52540">
    <property type="entry name" value="P-loop containing nucleoside triphosphate hydrolases"/>
    <property type="match status" value="1"/>
</dbReference>
<name>A0ABU5TE75_9CYAN</name>
<dbReference type="RefSeq" id="WP_323259718.1">
    <property type="nucleotide sequence ID" value="NZ_JAYGIE010000007.1"/>
</dbReference>
<evidence type="ECO:0000313" key="13">
    <source>
        <dbReference type="Proteomes" id="UP001301388"/>
    </source>
</evidence>
<evidence type="ECO:0000256" key="6">
    <source>
        <dbReference type="ARBA" id="ARBA00022840"/>
    </source>
</evidence>
<evidence type="ECO:0000256" key="5">
    <source>
        <dbReference type="ARBA" id="ARBA00022777"/>
    </source>
</evidence>
<dbReference type="Pfam" id="PF13614">
    <property type="entry name" value="AAA_31"/>
    <property type="match status" value="1"/>
</dbReference>
<evidence type="ECO:0000256" key="9">
    <source>
        <dbReference type="SAM" id="Coils"/>
    </source>
</evidence>
<dbReference type="InterPro" id="IPR027417">
    <property type="entry name" value="P-loop_NTPase"/>
</dbReference>
<accession>A0ABU5TE75</accession>
<keyword evidence="3 12" id="KW-0808">Transferase</keyword>
<reference evidence="12 13" key="1">
    <citation type="submission" date="2023-12" db="EMBL/GenBank/DDBJ databases">
        <title>Baltic Sea Cyanobacteria.</title>
        <authorList>
            <person name="Delbaje E."/>
            <person name="Fewer D.P."/>
            <person name="Shishido T.K."/>
        </authorList>
    </citation>
    <scope>NUCLEOTIDE SEQUENCE [LARGE SCALE GENOMIC DNA]</scope>
    <source>
        <strain evidence="12 13">UHCC 0370</strain>
    </source>
</reference>
<proteinExistence type="inferred from homology"/>
<feature type="transmembrane region" description="Helical" evidence="10">
    <location>
        <begin position="32"/>
        <end position="50"/>
    </location>
</feature>
<keyword evidence="9" id="KW-0175">Coiled coil</keyword>
<dbReference type="InterPro" id="IPR005702">
    <property type="entry name" value="Wzc-like_C"/>
</dbReference>
<keyword evidence="10" id="KW-0812">Transmembrane</keyword>
<dbReference type="InterPro" id="IPR025669">
    <property type="entry name" value="AAA_dom"/>
</dbReference>
<keyword evidence="6" id="KW-0067">ATP-binding</keyword>
<dbReference type="GO" id="GO:0004715">
    <property type="term" value="F:non-membrane spanning protein tyrosine kinase activity"/>
    <property type="evidence" value="ECO:0007669"/>
    <property type="project" value="UniProtKB-EC"/>
</dbReference>
<evidence type="ECO:0000259" key="11">
    <source>
        <dbReference type="Pfam" id="PF13614"/>
    </source>
</evidence>
<evidence type="ECO:0000256" key="10">
    <source>
        <dbReference type="SAM" id="Phobius"/>
    </source>
</evidence>
<keyword evidence="13" id="KW-1185">Reference proteome</keyword>
<dbReference type="Proteomes" id="UP001301388">
    <property type="component" value="Unassembled WGS sequence"/>
</dbReference>
<keyword evidence="7" id="KW-0829">Tyrosine-protein kinase</keyword>
<keyword evidence="10" id="KW-1133">Transmembrane helix</keyword>
<dbReference type="PANTHER" id="PTHR32309">
    <property type="entry name" value="TYROSINE-PROTEIN KINASE"/>
    <property type="match status" value="1"/>
</dbReference>
<evidence type="ECO:0000313" key="12">
    <source>
        <dbReference type="EMBL" id="MEA5476576.1"/>
    </source>
</evidence>
<dbReference type="NCBIfam" id="TIGR01007">
    <property type="entry name" value="eps_fam"/>
    <property type="match status" value="1"/>
</dbReference>
<protein>
    <recommendedName>
        <fullName evidence="2">non-specific protein-tyrosine kinase</fullName>
        <ecNumber evidence="2">2.7.10.2</ecNumber>
    </recommendedName>
</protein>
<comment type="similarity">
    <text evidence="1">Belongs to the CpsD/CapB family.</text>
</comment>
<sequence>MSINAAKSTSPVLLEQDPGYGKIFAVLSRRRFWLLGGLSLGLVIAVFMNIRAKPLYTSAMRLLVESTYRSNTNTSSFVDSNIQIDYATQLNLLQSSSLFQKAADLLNDQYPGITGAELRSLKIDMLGDDQNPTKIVEIQYTALDPVKSREVLRAFQKVYTDYNREQQEKRLQKGLSGIDEQVTNVRQDISETAEALEVFRRKNNLFDANQRVTEITAAMNGIEQQKRTTQLEYDQAVTRLESLQQNLDLSSQDAVLLTRLNQSPRYQALIVEMQGIEVALNREKARFQPANPIVEALELRFRQQQSSLEEERRSILGDANLSSYPKWNADQLSNIDVTIANQIVETQAQIALLLSRLNSLISQEQDLRAEINRLPKLLSEYEVLRPKLAVLQETLQTLLKNRQDLSLEIARGGFDWQVVEEPGLGSTDAADTLRRNLLLGVVAGLFIGGMAAFLRDMQDDTMHTYSELEQQVASLSLLGMTPQYLQAEESNSNFLPQFLKGQSVSPLSVEIVQWLPFREGLDVIYKNIQLNSFSQEISVRSIVVTSALAGEGKSTIALGLATSAARLHKRVLLIDADMRSPSLHKQLNLPNERGLSTLLASKGSVDSQDVIQSSNSSIDILTAGPIPSDSVTLLSSEWMQTLVSSFEQDYDLVIIDSPPILGTVDTIQIASCCGGVVSVARIDRITRGEFSQAISILQKLNLIGVIANAVKDLPNSYKSVAISDDEDTV</sequence>
<comment type="caution">
    <text evidence="12">The sequence shown here is derived from an EMBL/GenBank/DDBJ whole genome shotgun (WGS) entry which is preliminary data.</text>
</comment>
<feature type="coiled-coil region" evidence="9">
    <location>
        <begin position="226"/>
        <end position="253"/>
    </location>
</feature>
<dbReference type="EC" id="2.7.10.2" evidence="2"/>
<feature type="domain" description="AAA" evidence="11">
    <location>
        <begin position="540"/>
        <end position="671"/>
    </location>
</feature>
<dbReference type="EMBL" id="JAYGIE010000007">
    <property type="protein sequence ID" value="MEA5476576.1"/>
    <property type="molecule type" value="Genomic_DNA"/>
</dbReference>
<organism evidence="12 13">
    <name type="scientific">Pseudanabaena galeata UHCC 0370</name>
    <dbReference type="NCBI Taxonomy" id="3110310"/>
    <lineage>
        <taxon>Bacteria</taxon>
        <taxon>Bacillati</taxon>
        <taxon>Cyanobacteriota</taxon>
        <taxon>Cyanophyceae</taxon>
        <taxon>Pseudanabaenales</taxon>
        <taxon>Pseudanabaenaceae</taxon>
        <taxon>Pseudanabaena</taxon>
    </lineage>
</organism>
<evidence type="ECO:0000256" key="8">
    <source>
        <dbReference type="ARBA" id="ARBA00051245"/>
    </source>
</evidence>